<feature type="transmembrane region" description="Helical" evidence="7">
    <location>
        <begin position="93"/>
        <end position="116"/>
    </location>
</feature>
<feature type="transmembrane region" description="Helical" evidence="7">
    <location>
        <begin position="122"/>
        <end position="145"/>
    </location>
</feature>
<evidence type="ECO:0000256" key="2">
    <source>
        <dbReference type="ARBA" id="ARBA00007430"/>
    </source>
</evidence>
<evidence type="ECO:0000256" key="7">
    <source>
        <dbReference type="SAM" id="Phobius"/>
    </source>
</evidence>
<comment type="subcellular location">
    <subcellularLocation>
        <location evidence="1">Cell membrane</location>
        <topology evidence="1">Multi-pass membrane protein</topology>
    </subcellularLocation>
</comment>
<reference evidence="8 9" key="1">
    <citation type="submission" date="2024-03" db="EMBL/GenBank/DDBJ databases">
        <title>Sequence of Lycoming College Course Isolates.</title>
        <authorList>
            <person name="Plotts O."/>
            <person name="Newman J."/>
        </authorList>
    </citation>
    <scope>NUCLEOTIDE SEQUENCE [LARGE SCALE GENOMIC DNA]</scope>
    <source>
        <strain evidence="8 9">CJB-3</strain>
    </source>
</reference>
<dbReference type="PANTHER" id="PTHR30250:SF10">
    <property type="entry name" value="LIPOPOLYSACCHARIDE BIOSYNTHESIS PROTEIN WZXC"/>
    <property type="match status" value="1"/>
</dbReference>
<comment type="similarity">
    <text evidence="2">Belongs to the polysaccharide synthase family.</text>
</comment>
<feature type="transmembrane region" description="Helical" evidence="7">
    <location>
        <begin position="48"/>
        <end position="72"/>
    </location>
</feature>
<protein>
    <submittedName>
        <fullName evidence="8">Oligosaccharide flippase family protein</fullName>
    </submittedName>
</protein>
<dbReference type="Pfam" id="PF01943">
    <property type="entry name" value="Polysacc_synt"/>
    <property type="match status" value="1"/>
</dbReference>
<evidence type="ECO:0000256" key="5">
    <source>
        <dbReference type="ARBA" id="ARBA00022989"/>
    </source>
</evidence>
<sequence length="420" mass="48205">MKQFLTGSYNRIKDTNILSNFANLSSIQLSNILLLIIIFPIITHKIGIEAFGFVMLANSFSSLAGIIVNYGTNQTGIRDIAGNLKDPEKLRAVFYNTLWIRLLFFIAYILVVYVMQWFNIKYYLFILYAIPLVLSEVLNPLFFFIGIEKLKFYNISNLASKVLSIILLIFFIKDARDAEWVNFIMGMATVVTFSYLLLNAIPKFRLSFQLPVKADIWRITRDNFYLTINNISTNLQQSIIIFALAKWGNASWLGAYTLCDKVVGSSRILLITVSNAVYPKSAQLYKESTRLWKVYRQRMQFILAGIFFVGSVLLFFFAGFAVRVLSGEENETSIIYLRTMALFPAISALNVLNVLDQLLKNNSVYIFRIAMIMFAFSVALAFLFLHYANYKWFGSFTVIIELCALFMYQYVVKKPAIQNV</sequence>
<proteinExistence type="inferred from homology"/>
<evidence type="ECO:0000313" key="9">
    <source>
        <dbReference type="Proteomes" id="UP001378956"/>
    </source>
</evidence>
<comment type="caution">
    <text evidence="8">The sequence shown here is derived from an EMBL/GenBank/DDBJ whole genome shotgun (WGS) entry which is preliminary data.</text>
</comment>
<evidence type="ECO:0000256" key="1">
    <source>
        <dbReference type="ARBA" id="ARBA00004651"/>
    </source>
</evidence>
<feature type="transmembrane region" description="Helical" evidence="7">
    <location>
        <begin position="152"/>
        <end position="172"/>
    </location>
</feature>
<dbReference type="InterPro" id="IPR050833">
    <property type="entry name" value="Poly_Biosynth_Transport"/>
</dbReference>
<evidence type="ECO:0000256" key="4">
    <source>
        <dbReference type="ARBA" id="ARBA00022692"/>
    </source>
</evidence>
<evidence type="ECO:0000256" key="6">
    <source>
        <dbReference type="ARBA" id="ARBA00023136"/>
    </source>
</evidence>
<dbReference type="PANTHER" id="PTHR30250">
    <property type="entry name" value="PST FAMILY PREDICTED COLANIC ACID TRANSPORTER"/>
    <property type="match status" value="1"/>
</dbReference>
<dbReference type="Proteomes" id="UP001378956">
    <property type="component" value="Unassembled WGS sequence"/>
</dbReference>
<feature type="transmembrane region" description="Helical" evidence="7">
    <location>
        <begin position="21"/>
        <end position="42"/>
    </location>
</feature>
<evidence type="ECO:0000313" key="8">
    <source>
        <dbReference type="EMBL" id="MEJ2905672.1"/>
    </source>
</evidence>
<feature type="transmembrane region" description="Helical" evidence="7">
    <location>
        <begin position="365"/>
        <end position="386"/>
    </location>
</feature>
<name>A0ABU8NW01_9SPHI</name>
<keyword evidence="3" id="KW-1003">Cell membrane</keyword>
<dbReference type="EMBL" id="JBBEUB010000014">
    <property type="protein sequence ID" value="MEJ2905672.1"/>
    <property type="molecule type" value="Genomic_DNA"/>
</dbReference>
<accession>A0ABU8NW01</accession>
<organism evidence="8 9">
    <name type="scientific">Pedobacter panaciterrae</name>
    <dbReference type="NCBI Taxonomy" id="363849"/>
    <lineage>
        <taxon>Bacteria</taxon>
        <taxon>Pseudomonadati</taxon>
        <taxon>Bacteroidota</taxon>
        <taxon>Sphingobacteriia</taxon>
        <taxon>Sphingobacteriales</taxon>
        <taxon>Sphingobacteriaceae</taxon>
        <taxon>Pedobacter</taxon>
    </lineage>
</organism>
<dbReference type="InterPro" id="IPR002797">
    <property type="entry name" value="Polysacc_synth"/>
</dbReference>
<keyword evidence="4 7" id="KW-0812">Transmembrane</keyword>
<keyword evidence="5 7" id="KW-1133">Transmembrane helix</keyword>
<feature type="transmembrane region" description="Helical" evidence="7">
    <location>
        <begin position="334"/>
        <end position="353"/>
    </location>
</feature>
<feature type="transmembrane region" description="Helical" evidence="7">
    <location>
        <begin position="178"/>
        <end position="198"/>
    </location>
</feature>
<feature type="transmembrane region" description="Helical" evidence="7">
    <location>
        <begin position="392"/>
        <end position="411"/>
    </location>
</feature>
<dbReference type="RefSeq" id="WP_337718074.1">
    <property type="nucleotide sequence ID" value="NZ_JBBEUB010000014.1"/>
</dbReference>
<keyword evidence="9" id="KW-1185">Reference proteome</keyword>
<feature type="transmembrane region" description="Helical" evidence="7">
    <location>
        <begin position="301"/>
        <end position="322"/>
    </location>
</feature>
<gene>
    <name evidence="8" type="ORF">WAE58_24725</name>
</gene>
<evidence type="ECO:0000256" key="3">
    <source>
        <dbReference type="ARBA" id="ARBA00022475"/>
    </source>
</evidence>
<keyword evidence="6 7" id="KW-0472">Membrane</keyword>